<proteinExistence type="inferred from homology"/>
<feature type="domain" description="Mechanosensitive ion channel MscS C-terminal" evidence="12">
    <location>
        <begin position="670"/>
        <end position="750"/>
    </location>
</feature>
<feature type="domain" description="Mechanosensitive ion channel MscS" evidence="10">
    <location>
        <begin position="593"/>
        <end position="660"/>
    </location>
</feature>
<keyword evidence="5 8" id="KW-1133">Transmembrane helix</keyword>
<dbReference type="EMBL" id="FNEJ01000009">
    <property type="protein sequence ID" value="SDI74908.1"/>
    <property type="molecule type" value="Genomic_DNA"/>
</dbReference>
<evidence type="ECO:0000259" key="11">
    <source>
        <dbReference type="Pfam" id="PF12607"/>
    </source>
</evidence>
<dbReference type="InterPro" id="IPR011014">
    <property type="entry name" value="MscS_channel_TM-2"/>
</dbReference>
<evidence type="ECO:0000256" key="3">
    <source>
        <dbReference type="ARBA" id="ARBA00022475"/>
    </source>
</evidence>
<dbReference type="InterPro" id="IPR006686">
    <property type="entry name" value="MscS_channel_CS"/>
</dbReference>
<dbReference type="InterPro" id="IPR011066">
    <property type="entry name" value="MscS_channel_C_sf"/>
</dbReference>
<feature type="transmembrane region" description="Helical" evidence="8">
    <location>
        <begin position="508"/>
        <end position="527"/>
    </location>
</feature>
<evidence type="ECO:0000313" key="14">
    <source>
        <dbReference type="Proteomes" id="UP000199093"/>
    </source>
</evidence>
<accession>A0A1G8N422</accession>
<dbReference type="InterPro" id="IPR010920">
    <property type="entry name" value="LSM_dom_sf"/>
</dbReference>
<dbReference type="STRING" id="555512.SAMN04487993_1009142"/>
<dbReference type="Gene3D" id="2.30.30.60">
    <property type="match status" value="1"/>
</dbReference>
<dbReference type="OrthoDB" id="9799209at2"/>
<evidence type="ECO:0000256" key="4">
    <source>
        <dbReference type="ARBA" id="ARBA00022692"/>
    </source>
</evidence>
<feature type="transmembrane region" description="Helical" evidence="8">
    <location>
        <begin position="419"/>
        <end position="437"/>
    </location>
</feature>
<comment type="similarity">
    <text evidence="2">Belongs to the MscS (TC 1.A.23) family.</text>
</comment>
<protein>
    <submittedName>
        <fullName evidence="13">Small-conductance mechanosensitive channel</fullName>
    </submittedName>
</protein>
<feature type="transmembrane region" description="Helical" evidence="8">
    <location>
        <begin position="338"/>
        <end position="362"/>
    </location>
</feature>
<feature type="transmembrane region" description="Helical" evidence="8">
    <location>
        <begin position="577"/>
        <end position="606"/>
    </location>
</feature>
<feature type="transmembrane region" description="Helical" evidence="8">
    <location>
        <begin position="198"/>
        <end position="216"/>
    </location>
</feature>
<dbReference type="PANTHER" id="PTHR30347:SF1">
    <property type="entry name" value="MECHANOSENSITIVE CHANNEL MSCK"/>
    <property type="match status" value="1"/>
</dbReference>
<dbReference type="Proteomes" id="UP000199093">
    <property type="component" value="Unassembled WGS sequence"/>
</dbReference>
<keyword evidence="14" id="KW-1185">Reference proteome</keyword>
<keyword evidence="3" id="KW-1003">Cell membrane</keyword>
<evidence type="ECO:0000256" key="6">
    <source>
        <dbReference type="ARBA" id="ARBA00023136"/>
    </source>
</evidence>
<feature type="region of interest" description="Disordered" evidence="7">
    <location>
        <begin position="769"/>
        <end position="817"/>
    </location>
</feature>
<dbReference type="SUPFAM" id="SSF82861">
    <property type="entry name" value="Mechanosensitive channel protein MscS (YggB), transmembrane region"/>
    <property type="match status" value="1"/>
</dbReference>
<dbReference type="GO" id="GO:0005886">
    <property type="term" value="C:plasma membrane"/>
    <property type="evidence" value="ECO:0007669"/>
    <property type="project" value="UniProtKB-SubCell"/>
</dbReference>
<organism evidence="13 14">
    <name type="scientific">Salipiger marinus</name>
    <dbReference type="NCBI Taxonomy" id="555512"/>
    <lineage>
        <taxon>Bacteria</taxon>
        <taxon>Pseudomonadati</taxon>
        <taxon>Pseudomonadota</taxon>
        <taxon>Alphaproteobacteria</taxon>
        <taxon>Rhodobacterales</taxon>
        <taxon>Roseobacteraceae</taxon>
        <taxon>Salipiger</taxon>
    </lineage>
</organism>
<dbReference type="InterPro" id="IPR006685">
    <property type="entry name" value="MscS_channel_2nd"/>
</dbReference>
<dbReference type="InterPro" id="IPR049278">
    <property type="entry name" value="MS_channel_C"/>
</dbReference>
<dbReference type="InterPro" id="IPR052702">
    <property type="entry name" value="MscS-like_channel"/>
</dbReference>
<evidence type="ECO:0000256" key="7">
    <source>
        <dbReference type="SAM" id="MobiDB-lite"/>
    </source>
</evidence>
<feature type="transmembrane region" description="Helical" evidence="8">
    <location>
        <begin position="458"/>
        <end position="482"/>
    </location>
</feature>
<dbReference type="Pfam" id="PF21082">
    <property type="entry name" value="MS_channel_3rd"/>
    <property type="match status" value="1"/>
</dbReference>
<feature type="transmembrane region" description="Helical" evidence="8">
    <location>
        <begin position="548"/>
        <end position="571"/>
    </location>
</feature>
<dbReference type="Pfam" id="PF12607">
    <property type="entry name" value="DUF3772"/>
    <property type="match status" value="1"/>
</dbReference>
<comment type="subcellular location">
    <subcellularLocation>
        <location evidence="1">Cell membrane</location>
        <topology evidence="1">Multi-pass membrane protein</topology>
    </subcellularLocation>
</comment>
<dbReference type="InterPro" id="IPR023408">
    <property type="entry name" value="MscS_beta-dom_sf"/>
</dbReference>
<feature type="transmembrane region" description="Helical" evidence="8">
    <location>
        <begin position="237"/>
        <end position="262"/>
    </location>
</feature>
<feature type="chain" id="PRO_5011707172" evidence="9">
    <location>
        <begin position="25"/>
        <end position="817"/>
    </location>
</feature>
<dbReference type="SUPFAM" id="SSF82689">
    <property type="entry name" value="Mechanosensitive channel protein MscS (YggB), C-terminal domain"/>
    <property type="match status" value="1"/>
</dbReference>
<feature type="transmembrane region" description="Helical" evidence="8">
    <location>
        <begin position="274"/>
        <end position="292"/>
    </location>
</feature>
<evidence type="ECO:0000259" key="10">
    <source>
        <dbReference type="Pfam" id="PF00924"/>
    </source>
</evidence>
<dbReference type="PROSITE" id="PS01246">
    <property type="entry name" value="UPF0003"/>
    <property type="match status" value="1"/>
</dbReference>
<feature type="transmembrane region" description="Helical" evidence="8">
    <location>
        <begin position="313"/>
        <end position="332"/>
    </location>
</feature>
<dbReference type="SUPFAM" id="SSF50182">
    <property type="entry name" value="Sm-like ribonucleoproteins"/>
    <property type="match status" value="1"/>
</dbReference>
<name>A0A1G8N422_9RHOB</name>
<dbReference type="PANTHER" id="PTHR30347">
    <property type="entry name" value="POTASSIUM CHANNEL RELATED"/>
    <property type="match status" value="1"/>
</dbReference>
<dbReference type="AlphaFoldDB" id="A0A1G8N422"/>
<dbReference type="Gene3D" id="1.10.287.1260">
    <property type="match status" value="1"/>
</dbReference>
<feature type="domain" description="DUF3772" evidence="11">
    <location>
        <begin position="124"/>
        <end position="171"/>
    </location>
</feature>
<evidence type="ECO:0000256" key="2">
    <source>
        <dbReference type="ARBA" id="ARBA00008017"/>
    </source>
</evidence>
<evidence type="ECO:0000259" key="12">
    <source>
        <dbReference type="Pfam" id="PF21082"/>
    </source>
</evidence>
<evidence type="ECO:0000256" key="9">
    <source>
        <dbReference type="SAM" id="SignalP"/>
    </source>
</evidence>
<dbReference type="GO" id="GO:0008381">
    <property type="term" value="F:mechanosensitive monoatomic ion channel activity"/>
    <property type="evidence" value="ECO:0007669"/>
    <property type="project" value="UniProtKB-ARBA"/>
</dbReference>
<feature type="compositionally biased region" description="Low complexity" evidence="7">
    <location>
        <begin position="777"/>
        <end position="792"/>
    </location>
</feature>
<sequence>MSLILRRCLGVLAALVLLAGVAFAQSEDLDYGAWDEVATRAEQVLGDNDATDSALEGLRQSVVDWRERFLSGQGINAPRIDTLQAQIDALGPVPAEGETEPEDIATRRENLNAQLAELQAPGLRAQEAYTRADGIIRQIDTMIRTRQTDALLTLGPTPLNPQLWPAALEEVLSAGSSLFDEIRSDLASEVKLAEARESLPLILLLLALAGLLVIRGPRVMRGFGERLRASTRRGTGVWRFFVSLGGILVPLAGVMLLVAAVQTSDLPGTQGSELLQMLPAWTFLLLYIRWLAEQSFNRDPEVATVPLADRQRTEAWLYASVLAVLFVLRDVGETLGELYNFTTATMAVLDFPVLLLCALMLFRLGHILTLLREPQAEGEETSPPSLRQQVARLLGRAAMLLALAGPVMAAIGYNAVGDAMVYPAIQTLALLALVLVLQRFVNDVYTLVSGKRAEDSDSLVPVLAGFALMLLALPGLALIWGARTADLLEIWTRFREGFVLGDTRISPTSFLTMVAVFGVGFLATRLLQGGLRSSVLPRTRLDLGGQNAVVSGLGYVGIFIAAVIAITAAGIDLSSLAIVAGALSVGIGFGLQNIVSNFVSGIILLIERPISQGDWIEVGGNMGIVKDISVRSTRIETFDRTDVIVPNSDFVSGTVTNYTRGNVVGRVFATVGVAYGTDTRKVEQILRRIAREHDMVLMNPEPSVVLARFGPDGLEFEIRAIIRDVGEKLNVLSDFNHMIAQRFTEEGIEIPFAQRDIWLRNPETLYDRARATPPAPATQEPEPAAAAATAPQGSGRDPSAGISETHFVGPEDGGDGR</sequence>
<keyword evidence="6 8" id="KW-0472">Membrane</keyword>
<feature type="transmembrane region" description="Helical" evidence="8">
    <location>
        <begin position="393"/>
        <end position="413"/>
    </location>
</feature>
<dbReference type="Gene3D" id="3.30.70.100">
    <property type="match status" value="1"/>
</dbReference>
<gene>
    <name evidence="13" type="ORF">SAMN04487993_1009142</name>
</gene>
<feature type="signal peptide" evidence="9">
    <location>
        <begin position="1"/>
        <end position="24"/>
    </location>
</feature>
<evidence type="ECO:0000313" key="13">
    <source>
        <dbReference type="EMBL" id="SDI74908.1"/>
    </source>
</evidence>
<dbReference type="RefSeq" id="WP_089847300.1">
    <property type="nucleotide sequence ID" value="NZ_FNEJ01000009.1"/>
</dbReference>
<reference evidence="14" key="1">
    <citation type="submission" date="2016-10" db="EMBL/GenBank/DDBJ databases">
        <authorList>
            <person name="Varghese N."/>
            <person name="Submissions S."/>
        </authorList>
    </citation>
    <scope>NUCLEOTIDE SEQUENCE [LARGE SCALE GENOMIC DNA]</scope>
    <source>
        <strain evidence="14">DSM 26424</strain>
    </source>
</reference>
<evidence type="ECO:0000256" key="8">
    <source>
        <dbReference type="SAM" id="Phobius"/>
    </source>
</evidence>
<evidence type="ECO:0000256" key="5">
    <source>
        <dbReference type="ARBA" id="ARBA00022989"/>
    </source>
</evidence>
<dbReference type="Pfam" id="PF00924">
    <property type="entry name" value="MS_channel_2nd"/>
    <property type="match status" value="1"/>
</dbReference>
<keyword evidence="4 8" id="KW-0812">Transmembrane</keyword>
<evidence type="ECO:0000256" key="1">
    <source>
        <dbReference type="ARBA" id="ARBA00004651"/>
    </source>
</evidence>
<dbReference type="InterPro" id="IPR022249">
    <property type="entry name" value="DUF3772"/>
</dbReference>
<keyword evidence="9" id="KW-0732">Signal</keyword>